<name>A0ABQ2RAU8_9ACTN</name>
<keyword evidence="5" id="KW-1185">Reference proteome</keyword>
<dbReference type="PANTHER" id="PTHR10584">
    <property type="entry name" value="SUGAR KINASE"/>
    <property type="match status" value="1"/>
</dbReference>
<evidence type="ECO:0000259" key="3">
    <source>
        <dbReference type="Pfam" id="PF00294"/>
    </source>
</evidence>
<dbReference type="Pfam" id="PF00294">
    <property type="entry name" value="PfkB"/>
    <property type="match status" value="2"/>
</dbReference>
<comment type="caution">
    <text evidence="4">The sequence shown here is derived from an EMBL/GenBank/DDBJ whole genome shotgun (WGS) entry which is preliminary data.</text>
</comment>
<sequence>MRLVGLGDNVADRYADLATMFPGGNAVNVAVYARRAGAETAYWGVTGDDAAGALVRGALAAEGVDVSRVRTEPGPNAWSEVRLKDGDRFFAGSDDGVSPFTLDAAGLDALAGYDLAHTAYSGSLIGQVPQIAARIRLSFDFSHRWREPWAAGLVPHLFLAAYSASQLGEQEAESLVREATAGGARWALATRGGDGALLSDGRRLWRQPAVPCRVVDTLGAGDAFLGTLLPGLLRREGDPEQALRAAAEAAALACEAYGGFGHGAPIPAGSHQYISFDQRKLRKCSRQVGTQ</sequence>
<gene>
    <name evidence="4" type="ORF">GCM10010140_61160</name>
</gene>
<keyword evidence="2" id="KW-0418">Kinase</keyword>
<dbReference type="Proteomes" id="UP000611554">
    <property type="component" value="Unassembled WGS sequence"/>
</dbReference>
<dbReference type="RefSeq" id="WP_189249906.1">
    <property type="nucleotide sequence ID" value="NZ_BMQJ01000018.1"/>
</dbReference>
<dbReference type="EMBL" id="BMQJ01000018">
    <property type="protein sequence ID" value="GGQ22606.1"/>
    <property type="molecule type" value="Genomic_DNA"/>
</dbReference>
<feature type="domain" description="Carbohydrate kinase PfkB" evidence="3">
    <location>
        <begin position="19"/>
        <end position="101"/>
    </location>
</feature>
<evidence type="ECO:0000256" key="1">
    <source>
        <dbReference type="ARBA" id="ARBA00022679"/>
    </source>
</evidence>
<dbReference type="SUPFAM" id="SSF53613">
    <property type="entry name" value="Ribokinase-like"/>
    <property type="match status" value="1"/>
</dbReference>
<reference evidence="5" key="1">
    <citation type="journal article" date="2019" name="Int. J. Syst. Evol. Microbiol.">
        <title>The Global Catalogue of Microorganisms (GCM) 10K type strain sequencing project: providing services to taxonomists for standard genome sequencing and annotation.</title>
        <authorList>
            <consortium name="The Broad Institute Genomics Platform"/>
            <consortium name="The Broad Institute Genome Sequencing Center for Infectious Disease"/>
            <person name="Wu L."/>
            <person name="Ma J."/>
        </authorList>
    </citation>
    <scope>NUCLEOTIDE SEQUENCE [LARGE SCALE GENOMIC DNA]</scope>
    <source>
        <strain evidence="5">JCM 3115</strain>
    </source>
</reference>
<dbReference type="Gene3D" id="3.40.1190.20">
    <property type="match status" value="1"/>
</dbReference>
<evidence type="ECO:0000256" key="2">
    <source>
        <dbReference type="ARBA" id="ARBA00022777"/>
    </source>
</evidence>
<organism evidence="4 5">
    <name type="scientific">Streptosporangium pseudovulgare</name>
    <dbReference type="NCBI Taxonomy" id="35765"/>
    <lineage>
        <taxon>Bacteria</taxon>
        <taxon>Bacillati</taxon>
        <taxon>Actinomycetota</taxon>
        <taxon>Actinomycetes</taxon>
        <taxon>Streptosporangiales</taxon>
        <taxon>Streptosporangiaceae</taxon>
        <taxon>Streptosporangium</taxon>
    </lineage>
</organism>
<feature type="domain" description="Carbohydrate kinase PfkB" evidence="3">
    <location>
        <begin position="169"/>
        <end position="258"/>
    </location>
</feature>
<evidence type="ECO:0000313" key="5">
    <source>
        <dbReference type="Proteomes" id="UP000611554"/>
    </source>
</evidence>
<proteinExistence type="predicted"/>
<keyword evidence="1" id="KW-0808">Transferase</keyword>
<dbReference type="InterPro" id="IPR011611">
    <property type="entry name" value="PfkB_dom"/>
</dbReference>
<evidence type="ECO:0000313" key="4">
    <source>
        <dbReference type="EMBL" id="GGQ22606.1"/>
    </source>
</evidence>
<accession>A0ABQ2RAU8</accession>
<protein>
    <submittedName>
        <fullName evidence="4">Ribokinase</fullName>
    </submittedName>
</protein>
<dbReference type="InterPro" id="IPR029056">
    <property type="entry name" value="Ribokinase-like"/>
</dbReference>
<dbReference type="PANTHER" id="PTHR10584:SF166">
    <property type="entry name" value="RIBOKINASE"/>
    <property type="match status" value="1"/>
</dbReference>